<dbReference type="Pfam" id="PF25574">
    <property type="entry name" value="TPR_IMB1"/>
    <property type="match status" value="1"/>
</dbReference>
<evidence type="ECO:0000256" key="6">
    <source>
        <dbReference type="ARBA" id="ARBA00022927"/>
    </source>
</evidence>
<comment type="caution">
    <text evidence="11">The sequence shown here is derived from an EMBL/GenBank/DDBJ whole genome shotgun (WGS) entry which is preliminary data.</text>
</comment>
<evidence type="ECO:0000313" key="12">
    <source>
        <dbReference type="Proteomes" id="UP000736335"/>
    </source>
</evidence>
<protein>
    <submittedName>
        <fullName evidence="11">ARM repeat-containing protein</fullName>
    </submittedName>
</protein>
<dbReference type="GO" id="GO:0005737">
    <property type="term" value="C:cytoplasm"/>
    <property type="evidence" value="ECO:0007669"/>
    <property type="project" value="UniProtKB-SubCell"/>
</dbReference>
<dbReference type="PANTHER" id="PTHR10527">
    <property type="entry name" value="IMPORTIN BETA"/>
    <property type="match status" value="1"/>
</dbReference>
<keyword evidence="12" id="KW-1185">Reference proteome</keyword>
<evidence type="ECO:0000256" key="4">
    <source>
        <dbReference type="ARBA" id="ARBA00022490"/>
    </source>
</evidence>
<dbReference type="EMBL" id="WIUZ02000009">
    <property type="protein sequence ID" value="KAF9783850.1"/>
    <property type="molecule type" value="Genomic_DNA"/>
</dbReference>
<dbReference type="InterPro" id="IPR058584">
    <property type="entry name" value="IMB1_TNPO1-like_TPR"/>
</dbReference>
<evidence type="ECO:0000256" key="3">
    <source>
        <dbReference type="ARBA" id="ARBA00022448"/>
    </source>
</evidence>
<feature type="domain" description="IPO4/5-like TPR repeats" evidence="10">
    <location>
        <begin position="117"/>
        <end position="266"/>
    </location>
</feature>
<reference evidence="11" key="2">
    <citation type="submission" date="2020-11" db="EMBL/GenBank/DDBJ databases">
        <authorList>
            <consortium name="DOE Joint Genome Institute"/>
            <person name="Kuo A."/>
            <person name="Miyauchi S."/>
            <person name="Kiss E."/>
            <person name="Drula E."/>
            <person name="Kohler A."/>
            <person name="Sanchez-Garcia M."/>
            <person name="Andreopoulos B."/>
            <person name="Barry K.W."/>
            <person name="Bonito G."/>
            <person name="Buee M."/>
            <person name="Carver A."/>
            <person name="Chen C."/>
            <person name="Cichocki N."/>
            <person name="Clum A."/>
            <person name="Culley D."/>
            <person name="Crous P.W."/>
            <person name="Fauchery L."/>
            <person name="Girlanda M."/>
            <person name="Hayes R."/>
            <person name="Keri Z."/>
            <person name="Labutti K."/>
            <person name="Lipzen A."/>
            <person name="Lombard V."/>
            <person name="Magnuson J."/>
            <person name="Maillard F."/>
            <person name="Morin E."/>
            <person name="Murat C."/>
            <person name="Nolan M."/>
            <person name="Ohm R."/>
            <person name="Pangilinan J."/>
            <person name="Pereira M."/>
            <person name="Perotto S."/>
            <person name="Peter M."/>
            <person name="Riley R."/>
            <person name="Sitrit Y."/>
            <person name="Stielow B."/>
            <person name="Szollosi G."/>
            <person name="Zifcakova L."/>
            <person name="Stursova M."/>
            <person name="Spatafora J.W."/>
            <person name="Tedersoo L."/>
            <person name="Vaario L.-M."/>
            <person name="Yamada A."/>
            <person name="Yan M."/>
            <person name="Wang P."/>
            <person name="Xu J."/>
            <person name="Bruns T."/>
            <person name="Baldrian P."/>
            <person name="Vilgalys R."/>
            <person name="Henrissat B."/>
            <person name="Grigoriev I.V."/>
            <person name="Hibbett D."/>
            <person name="Nagy L.G."/>
            <person name="Martin F.M."/>
        </authorList>
    </citation>
    <scope>NUCLEOTIDE SEQUENCE</scope>
    <source>
        <strain evidence="11">UH-Tt-Lm1</strain>
    </source>
</reference>
<keyword evidence="6" id="KW-0653">Protein transport</keyword>
<dbReference type="Proteomes" id="UP000736335">
    <property type="component" value="Unassembled WGS sequence"/>
</dbReference>
<feature type="region of interest" description="Disordered" evidence="8">
    <location>
        <begin position="296"/>
        <end position="315"/>
    </location>
</feature>
<evidence type="ECO:0000256" key="7">
    <source>
        <dbReference type="ARBA" id="ARBA00023242"/>
    </source>
</evidence>
<keyword evidence="3" id="KW-0813">Transport</keyword>
<dbReference type="Gene3D" id="1.25.10.10">
    <property type="entry name" value="Leucine-rich Repeat Variant"/>
    <property type="match status" value="1"/>
</dbReference>
<evidence type="ECO:0000259" key="10">
    <source>
        <dbReference type="Pfam" id="PF25780"/>
    </source>
</evidence>
<sequence>MDPVVPQEVTAELTQILSNLVLGDNQIRSNAENAVNERLAQTPELYLLALAQFATTADTEVMRSFSLVLLRRLLFRPGPQHSSTSVATTLYDHLSAQTLSTLERLLLQSLTHEPVLVVRRKAADTVSDVTNHAMRNGRPWHALQTEIFRLVQSPDPMSREIAHRVFTSSPNIILDLQVETVLGTLQRGLEDGESIEVRLAALGASVEYLSHCDEHQQAQSLALMYPILNTLPSVPHNRIAKFLSTLTPLATCPDLFAPHLPALLSFVPTLLLPSADPGPTPTISKPYPTEGTFSFDFPPASAGKAKDEPRDEEGEEIRKAALEFMVSLSESKPSMVKRVEGWIPVIIKGCLEGMGELEEDSTPLWLEADPSDDPTDDTYPQEYEQALDRIACACGGEAVLPSAFQQIPAMLASHDWRQRHAGLMAVAAMAEGTSQVMQRELGIVVDLVTPKFKDSHPRVRHAACQCIGQLCTDLEEVIQAAYHQQIFAALIPTLEAPEARVHSHAAAALINFCEGSGSNIIILYLDAIVERLLKLLNPPANSGKQPKRYVQEQVITSLAMVADVSEKAFAKHYPAIMPLLLSVLQNAKGSEYHKLRLKAMECAGLVAIAVGRDTFREDSRKLCELLMQIQNSPVEHDDTLLSSYLVASWAKICQALGPEFEPYLPVVMPPLLRAASAKADVSVIDEEDERFESDAWTTIKLEGQSVGIKSAVLEEKCQALEMLLVYVSTLGGSFAPYLTQSFELVLPALRFYFHVGVQETAALLMPRLLLCGKNSGTLTNEMVSATFSQLVNCIATERDINFLSSLYKCFTGCMGVIDGPVGLPQPIHEGIMEGTRRQLQSMADKRKKRSEEARAPGSEDKKELLMWSEEVEDYALEEIATMLKGFSETHELLIAVSSVRDLGVFLNEGIDDPA</sequence>
<accession>A0A9P6HE58</accession>
<keyword evidence="5" id="KW-0677">Repeat</keyword>
<keyword evidence="4" id="KW-0963">Cytoplasm</keyword>
<dbReference type="Pfam" id="PF18808">
    <property type="entry name" value="Importin_rep_4"/>
    <property type="match status" value="1"/>
</dbReference>
<evidence type="ECO:0000256" key="2">
    <source>
        <dbReference type="ARBA" id="ARBA00004496"/>
    </source>
</evidence>
<dbReference type="InterPro" id="IPR041653">
    <property type="entry name" value="Importin_rep_4"/>
</dbReference>
<dbReference type="InterPro" id="IPR016024">
    <property type="entry name" value="ARM-type_fold"/>
</dbReference>
<name>A0A9P6HE58_9AGAM</name>
<keyword evidence="7" id="KW-0539">Nucleus</keyword>
<dbReference type="InterPro" id="IPR011989">
    <property type="entry name" value="ARM-like"/>
</dbReference>
<feature type="domain" description="Importin subunit beta-1/Transportin-1-like TPR repeats" evidence="9">
    <location>
        <begin position="510"/>
        <end position="681"/>
    </location>
</feature>
<evidence type="ECO:0000259" key="9">
    <source>
        <dbReference type="Pfam" id="PF25574"/>
    </source>
</evidence>
<comment type="subcellular location">
    <subcellularLocation>
        <location evidence="2">Cytoplasm</location>
    </subcellularLocation>
    <subcellularLocation>
        <location evidence="1">Nucleus</location>
    </subcellularLocation>
</comment>
<dbReference type="InterPro" id="IPR057672">
    <property type="entry name" value="TPR_IPO4/5"/>
</dbReference>
<evidence type="ECO:0000313" key="11">
    <source>
        <dbReference type="EMBL" id="KAF9783850.1"/>
    </source>
</evidence>
<organism evidence="11 12">
    <name type="scientific">Thelephora terrestris</name>
    <dbReference type="NCBI Taxonomy" id="56493"/>
    <lineage>
        <taxon>Eukaryota</taxon>
        <taxon>Fungi</taxon>
        <taxon>Dikarya</taxon>
        <taxon>Basidiomycota</taxon>
        <taxon>Agaricomycotina</taxon>
        <taxon>Agaricomycetes</taxon>
        <taxon>Thelephorales</taxon>
        <taxon>Thelephoraceae</taxon>
        <taxon>Thelephora</taxon>
    </lineage>
</organism>
<dbReference type="SUPFAM" id="SSF48371">
    <property type="entry name" value="ARM repeat"/>
    <property type="match status" value="1"/>
</dbReference>
<dbReference type="Pfam" id="PF13513">
    <property type="entry name" value="HEAT_EZ"/>
    <property type="match status" value="1"/>
</dbReference>
<dbReference type="OrthoDB" id="543373at2759"/>
<dbReference type="GO" id="GO:0005634">
    <property type="term" value="C:nucleus"/>
    <property type="evidence" value="ECO:0007669"/>
    <property type="project" value="UniProtKB-SubCell"/>
</dbReference>
<gene>
    <name evidence="11" type="ORF">BJ322DRAFT_1067332</name>
</gene>
<evidence type="ECO:0000256" key="8">
    <source>
        <dbReference type="SAM" id="MobiDB-lite"/>
    </source>
</evidence>
<evidence type="ECO:0000256" key="1">
    <source>
        <dbReference type="ARBA" id="ARBA00004123"/>
    </source>
</evidence>
<dbReference type="AlphaFoldDB" id="A0A9P6HE58"/>
<dbReference type="Pfam" id="PF25780">
    <property type="entry name" value="TPR_IPO5"/>
    <property type="match status" value="1"/>
</dbReference>
<dbReference type="InterPro" id="IPR040122">
    <property type="entry name" value="Importin_beta"/>
</dbReference>
<dbReference type="GO" id="GO:0006606">
    <property type="term" value="P:protein import into nucleus"/>
    <property type="evidence" value="ECO:0007669"/>
    <property type="project" value="InterPro"/>
</dbReference>
<reference evidence="11" key="1">
    <citation type="journal article" date="2020" name="Nat. Commun.">
        <title>Large-scale genome sequencing of mycorrhizal fungi provides insights into the early evolution of symbiotic traits.</title>
        <authorList>
            <person name="Miyauchi S."/>
            <person name="Kiss E."/>
            <person name="Kuo A."/>
            <person name="Drula E."/>
            <person name="Kohler A."/>
            <person name="Sanchez-Garcia M."/>
            <person name="Morin E."/>
            <person name="Andreopoulos B."/>
            <person name="Barry K.W."/>
            <person name="Bonito G."/>
            <person name="Buee M."/>
            <person name="Carver A."/>
            <person name="Chen C."/>
            <person name="Cichocki N."/>
            <person name="Clum A."/>
            <person name="Culley D."/>
            <person name="Crous P.W."/>
            <person name="Fauchery L."/>
            <person name="Girlanda M."/>
            <person name="Hayes R.D."/>
            <person name="Keri Z."/>
            <person name="LaButti K."/>
            <person name="Lipzen A."/>
            <person name="Lombard V."/>
            <person name="Magnuson J."/>
            <person name="Maillard F."/>
            <person name="Murat C."/>
            <person name="Nolan M."/>
            <person name="Ohm R.A."/>
            <person name="Pangilinan J."/>
            <person name="Pereira M.F."/>
            <person name="Perotto S."/>
            <person name="Peter M."/>
            <person name="Pfister S."/>
            <person name="Riley R."/>
            <person name="Sitrit Y."/>
            <person name="Stielow J.B."/>
            <person name="Szollosi G."/>
            <person name="Zifcakova L."/>
            <person name="Stursova M."/>
            <person name="Spatafora J.W."/>
            <person name="Tedersoo L."/>
            <person name="Vaario L.M."/>
            <person name="Yamada A."/>
            <person name="Yan M."/>
            <person name="Wang P."/>
            <person name="Xu J."/>
            <person name="Bruns T."/>
            <person name="Baldrian P."/>
            <person name="Vilgalys R."/>
            <person name="Dunand C."/>
            <person name="Henrissat B."/>
            <person name="Grigoriev I.V."/>
            <person name="Hibbett D."/>
            <person name="Nagy L.G."/>
            <person name="Martin F.M."/>
        </authorList>
    </citation>
    <scope>NUCLEOTIDE SEQUENCE</scope>
    <source>
        <strain evidence="11">UH-Tt-Lm1</strain>
    </source>
</reference>
<evidence type="ECO:0000256" key="5">
    <source>
        <dbReference type="ARBA" id="ARBA00022737"/>
    </source>
</evidence>
<proteinExistence type="predicted"/>